<evidence type="ECO:0000313" key="3">
    <source>
        <dbReference type="Proteomes" id="UP000271291"/>
    </source>
</evidence>
<protein>
    <submittedName>
        <fullName evidence="1">HEAT repeat domain-containing protein</fullName>
    </submittedName>
</protein>
<dbReference type="Gene3D" id="1.25.10.10">
    <property type="entry name" value="Leucine-rich Repeat Variant"/>
    <property type="match status" value="1"/>
</dbReference>
<keyword evidence="4" id="KW-1185">Reference proteome</keyword>
<reference evidence="2 4" key="1">
    <citation type="submission" date="2018-04" db="EMBL/GenBank/DDBJ databases">
        <title>Complete genome sequences of Streptomyces griseoviridis K61 and characterization of antagonistic properties of biological control agents.</title>
        <authorList>
            <person name="Mariita R.M."/>
            <person name="Sello J.K."/>
        </authorList>
    </citation>
    <scope>NUCLEOTIDE SEQUENCE [LARGE SCALE GENOMIC DNA]</scope>
    <source>
        <strain evidence="2 4">K61</strain>
    </source>
</reference>
<dbReference type="EMBL" id="CP034687">
    <property type="protein sequence ID" value="AZS87595.1"/>
    <property type="molecule type" value="Genomic_DNA"/>
</dbReference>
<proteinExistence type="predicted"/>
<name>A0A3Q9KRA4_STRGD</name>
<dbReference type="OrthoDB" id="3389580at2"/>
<dbReference type="EMBL" id="CP029078">
    <property type="protein sequence ID" value="QCN85559.1"/>
    <property type="molecule type" value="Genomic_DNA"/>
</dbReference>
<sequence>MPVGARLRRVQPRTWIGRRVRFGNRRLRKSGGLVTFRGEERSQADLVEALTDGTGRDARSIAAGHPEVAQLIASWIREAAHAGNWTRVDKFANLAAPLRAPGPGGAIQEILDSDAAGFNKEDLVEILGEIRETDAVACLFRVAEGSVDEDAPAYWLCQKVISSLGDIGTPEALLRLRRMTSQPWPDIVRWHAAVELGVEDELGFDEDQMLG</sequence>
<dbReference type="InterPro" id="IPR011989">
    <property type="entry name" value="ARM-like"/>
</dbReference>
<dbReference type="AlphaFoldDB" id="A0A3Q9KRA4"/>
<dbReference type="Pfam" id="PF13646">
    <property type="entry name" value="HEAT_2"/>
    <property type="match status" value="1"/>
</dbReference>
<gene>
    <name evidence="2" type="ORF">DDJ31_11555</name>
    <name evidence="1" type="ORF">ELQ87_27710</name>
</gene>
<evidence type="ECO:0000313" key="4">
    <source>
        <dbReference type="Proteomes" id="UP000501753"/>
    </source>
</evidence>
<organism evidence="1 3">
    <name type="scientific">Streptomyces griseoviridis</name>
    <dbReference type="NCBI Taxonomy" id="45398"/>
    <lineage>
        <taxon>Bacteria</taxon>
        <taxon>Bacillati</taxon>
        <taxon>Actinomycetota</taxon>
        <taxon>Actinomycetes</taxon>
        <taxon>Kitasatosporales</taxon>
        <taxon>Streptomycetaceae</taxon>
        <taxon>Streptomyces</taxon>
    </lineage>
</organism>
<evidence type="ECO:0000313" key="1">
    <source>
        <dbReference type="EMBL" id="AZS87595.1"/>
    </source>
</evidence>
<dbReference type="KEGG" id="sgd:ELQ87_27710"/>
<dbReference type="Proteomes" id="UP000271291">
    <property type="component" value="Chromosome"/>
</dbReference>
<reference evidence="1 3" key="2">
    <citation type="submission" date="2018-12" db="EMBL/GenBank/DDBJ databases">
        <title>Streptomyces griseoviridis F1-27 complete genome.</title>
        <authorList>
            <person name="Mariita R.M."/>
            <person name="Sello J.K."/>
        </authorList>
    </citation>
    <scope>NUCLEOTIDE SEQUENCE [LARGE SCALE GENOMIC DNA]</scope>
    <source>
        <strain evidence="1 3">F1-27</strain>
    </source>
</reference>
<accession>A0A3Q9KRA4</accession>
<dbReference type="Proteomes" id="UP000501753">
    <property type="component" value="Chromosome"/>
</dbReference>
<evidence type="ECO:0000313" key="2">
    <source>
        <dbReference type="EMBL" id="QCN85559.1"/>
    </source>
</evidence>